<proteinExistence type="predicted"/>
<evidence type="ECO:0000313" key="5">
    <source>
        <dbReference type="Proteomes" id="UP000076727"/>
    </source>
</evidence>
<gene>
    <name evidence="4" type="ORF">DAEQUDRAFT_670743</name>
</gene>
<dbReference type="AlphaFoldDB" id="A0A165PY30"/>
<dbReference type="OrthoDB" id="286301at2759"/>
<evidence type="ECO:0000256" key="2">
    <source>
        <dbReference type="SAM" id="SignalP"/>
    </source>
</evidence>
<dbReference type="STRING" id="1314783.A0A165PY30"/>
<feature type="domain" description="FAS1" evidence="3">
    <location>
        <begin position="194"/>
        <end position="323"/>
    </location>
</feature>
<name>A0A165PY30_9APHY</name>
<dbReference type="Gene3D" id="2.30.180.10">
    <property type="entry name" value="FAS1 domain"/>
    <property type="match status" value="2"/>
</dbReference>
<protein>
    <recommendedName>
        <fullName evidence="3">FAS1 domain-containing protein</fullName>
    </recommendedName>
</protein>
<evidence type="ECO:0000313" key="4">
    <source>
        <dbReference type="EMBL" id="KZT68765.1"/>
    </source>
</evidence>
<dbReference type="Proteomes" id="UP000076727">
    <property type="component" value="Unassembled WGS sequence"/>
</dbReference>
<sequence>MKLLPLYLLAVATAAVAQNATFLDGLMSTLENAGATSLTQIASQLNGTSQGQYLLNSISNGDAYVLFAPNDTAVSNAPSNLTSSPADLFAYHVVHGNFSGQSTTYPNTTVGRTFLNDTTWVSLEGNKSQVVAWATRSDGNVHVLNQRNDSTITNVTTYGNLTIYIVSSVLEWPDNFSGTVNADAPYLDGLSELVSNVSQTFYNGSDGTTSNETVSRILDYGFKGFTLFAPNTTAIEAIGSSITTYEQNATLMQIILSNHIINGTSVYSPELVGKSYISAAGQTFSFHINSTGQYVTMGSVTARILQPDVLLSNGVAHVIDQVLLDTEENTGAASSAYMCRVASATSAAGQSTTETRAIGYSQTEGLASGSGSSASSTSSHSAGVAVRGPSAGQMAALGFTAVGVVVGGFLAMA</sequence>
<dbReference type="SMART" id="SM00554">
    <property type="entry name" value="FAS1"/>
    <property type="match status" value="2"/>
</dbReference>
<reference evidence="4 5" key="1">
    <citation type="journal article" date="2016" name="Mol. Biol. Evol.">
        <title>Comparative Genomics of Early-Diverging Mushroom-Forming Fungi Provides Insights into the Origins of Lignocellulose Decay Capabilities.</title>
        <authorList>
            <person name="Nagy L.G."/>
            <person name="Riley R."/>
            <person name="Tritt A."/>
            <person name="Adam C."/>
            <person name="Daum C."/>
            <person name="Floudas D."/>
            <person name="Sun H."/>
            <person name="Yadav J.S."/>
            <person name="Pangilinan J."/>
            <person name="Larsson K.H."/>
            <person name="Matsuura K."/>
            <person name="Barry K."/>
            <person name="Labutti K."/>
            <person name="Kuo R."/>
            <person name="Ohm R.A."/>
            <person name="Bhattacharya S.S."/>
            <person name="Shirouzu T."/>
            <person name="Yoshinaga Y."/>
            <person name="Martin F.M."/>
            <person name="Grigoriev I.V."/>
            <person name="Hibbett D.S."/>
        </authorList>
    </citation>
    <scope>NUCLEOTIDE SEQUENCE [LARGE SCALE GENOMIC DNA]</scope>
    <source>
        <strain evidence="4 5">L-15889</strain>
    </source>
</reference>
<keyword evidence="2" id="KW-0732">Signal</keyword>
<dbReference type="GO" id="GO:0000329">
    <property type="term" value="C:fungal-type vacuole membrane"/>
    <property type="evidence" value="ECO:0007669"/>
    <property type="project" value="TreeGrafter"/>
</dbReference>
<dbReference type="InterPro" id="IPR050904">
    <property type="entry name" value="Adhesion/Biosynth-related"/>
</dbReference>
<feature type="domain" description="FAS1" evidence="3">
    <location>
        <begin position="23"/>
        <end position="170"/>
    </location>
</feature>
<keyword evidence="5" id="KW-1185">Reference proteome</keyword>
<accession>A0A165PY30</accession>
<keyword evidence="1" id="KW-0472">Membrane</keyword>
<feature type="transmembrane region" description="Helical" evidence="1">
    <location>
        <begin position="394"/>
        <end position="412"/>
    </location>
</feature>
<feature type="chain" id="PRO_5007864432" description="FAS1 domain-containing protein" evidence="2">
    <location>
        <begin position="18"/>
        <end position="413"/>
    </location>
</feature>
<dbReference type="InterPro" id="IPR000782">
    <property type="entry name" value="FAS1_domain"/>
</dbReference>
<feature type="signal peptide" evidence="2">
    <location>
        <begin position="1"/>
        <end position="17"/>
    </location>
</feature>
<evidence type="ECO:0000259" key="3">
    <source>
        <dbReference type="PROSITE" id="PS50213"/>
    </source>
</evidence>
<dbReference type="GO" id="GO:0016236">
    <property type="term" value="P:macroautophagy"/>
    <property type="evidence" value="ECO:0007669"/>
    <property type="project" value="TreeGrafter"/>
</dbReference>
<dbReference type="PANTHER" id="PTHR10900:SF77">
    <property type="entry name" value="FI19380P1"/>
    <property type="match status" value="1"/>
</dbReference>
<organism evidence="4 5">
    <name type="scientific">Daedalea quercina L-15889</name>
    <dbReference type="NCBI Taxonomy" id="1314783"/>
    <lineage>
        <taxon>Eukaryota</taxon>
        <taxon>Fungi</taxon>
        <taxon>Dikarya</taxon>
        <taxon>Basidiomycota</taxon>
        <taxon>Agaricomycotina</taxon>
        <taxon>Agaricomycetes</taxon>
        <taxon>Polyporales</taxon>
        <taxon>Fomitopsis</taxon>
    </lineage>
</organism>
<dbReference type="EMBL" id="KV429063">
    <property type="protein sequence ID" value="KZT68765.1"/>
    <property type="molecule type" value="Genomic_DNA"/>
</dbReference>
<keyword evidence="1" id="KW-0812">Transmembrane</keyword>
<dbReference type="GO" id="GO:0005615">
    <property type="term" value="C:extracellular space"/>
    <property type="evidence" value="ECO:0007669"/>
    <property type="project" value="TreeGrafter"/>
</dbReference>
<dbReference type="PANTHER" id="PTHR10900">
    <property type="entry name" value="PERIOSTIN-RELATED"/>
    <property type="match status" value="1"/>
</dbReference>
<dbReference type="InterPro" id="IPR036378">
    <property type="entry name" value="FAS1_dom_sf"/>
</dbReference>
<evidence type="ECO:0000256" key="1">
    <source>
        <dbReference type="SAM" id="Phobius"/>
    </source>
</evidence>
<dbReference type="SUPFAM" id="SSF82153">
    <property type="entry name" value="FAS1 domain"/>
    <property type="match status" value="2"/>
</dbReference>
<dbReference type="PROSITE" id="PS50213">
    <property type="entry name" value="FAS1"/>
    <property type="match status" value="2"/>
</dbReference>
<keyword evidence="1" id="KW-1133">Transmembrane helix</keyword>
<dbReference type="Pfam" id="PF02469">
    <property type="entry name" value="Fasciclin"/>
    <property type="match status" value="1"/>
</dbReference>